<name>A0A0F9MAR8_9ZZZZ</name>
<dbReference type="EMBL" id="LAZR01005881">
    <property type="protein sequence ID" value="KKM96441.1"/>
    <property type="molecule type" value="Genomic_DNA"/>
</dbReference>
<sequence length="657" mass="74065">MYKNKNKNTYLSLAVWLLLVLLTSSIGLTQSQKKKLSLDDAFSIKAVADPKISPDGSCIVFVVTENNVAENKSNSDLWMVDIKGGKPLRLTYHEKDDFGPQWSPDGRYIAFISTRGGKSEVWLMDSRGGEPRRLTNHEAGVQSFKWSPFGKVIAFIAMEPQSKEEAEKQEKGDDKKVWGEYNRFAHLWLQKIDQQKAEQVTKGKFFVQDFAWSPQGQIAYISGPGPGEETLVHPSLTIIGANGELVRNIDIEPGWWYAPSWSPDGRNISLMSFYAGWRIEGPKIYLISSDGREVKNLMADCEADVSDYSWLDKDNIIFSVSHGVKGPIFIINNISGKVKRFCDGDFVVNSFSVNPKTSGMAFLKTDATHPLDVYYTSLKKFDPVKLSDMNPQLVEFELATTEAIRWKGADDWPIEGLLIKPVGYKPGKAYPTISMVHGGPAYAWDFAFKPSWQYLAAQGYAILAPNPRGGTGYGQKFVEVNFEELASKVFQDIMEGMDYVIKEGISDPDKLALYGYSFGGYMTAWIVTHTNRYKAAMLGAGLTNLTSFYAQCDLQTVWDKAHIGATPWDDPQLYQQISPITYVKQVKTPTLIMYGANDIRVPPAQGQEFYIALKKIGIPVQFVTYPREGHGMRELQHRRDFLERTLRWYNKYALGKE</sequence>
<dbReference type="Gene3D" id="2.120.10.30">
    <property type="entry name" value="TolB, C-terminal domain"/>
    <property type="match status" value="2"/>
</dbReference>
<organism evidence="3">
    <name type="scientific">marine sediment metagenome</name>
    <dbReference type="NCBI Taxonomy" id="412755"/>
    <lineage>
        <taxon>unclassified sequences</taxon>
        <taxon>metagenomes</taxon>
        <taxon>ecological metagenomes</taxon>
    </lineage>
</organism>
<evidence type="ECO:0000313" key="3">
    <source>
        <dbReference type="EMBL" id="KKM96441.1"/>
    </source>
</evidence>
<dbReference type="InterPro" id="IPR011042">
    <property type="entry name" value="6-blade_b-propeller_TolB-like"/>
</dbReference>
<dbReference type="SUPFAM" id="SSF53474">
    <property type="entry name" value="alpha/beta-Hydrolases"/>
    <property type="match status" value="1"/>
</dbReference>
<protein>
    <recommendedName>
        <fullName evidence="2">Peptidase S9 prolyl oligopeptidase catalytic domain-containing protein</fullName>
    </recommendedName>
</protein>
<comment type="caution">
    <text evidence="3">The sequence shown here is derived from an EMBL/GenBank/DDBJ whole genome shotgun (WGS) entry which is preliminary data.</text>
</comment>
<dbReference type="Pfam" id="PF00326">
    <property type="entry name" value="Peptidase_S9"/>
    <property type="match status" value="1"/>
</dbReference>
<dbReference type="Gene3D" id="3.40.50.1820">
    <property type="entry name" value="alpha/beta hydrolase"/>
    <property type="match status" value="1"/>
</dbReference>
<keyword evidence="1" id="KW-0378">Hydrolase</keyword>
<dbReference type="GO" id="GO:0004252">
    <property type="term" value="F:serine-type endopeptidase activity"/>
    <property type="evidence" value="ECO:0007669"/>
    <property type="project" value="TreeGrafter"/>
</dbReference>
<feature type="domain" description="Peptidase S9 prolyl oligopeptidase catalytic" evidence="2">
    <location>
        <begin position="448"/>
        <end position="653"/>
    </location>
</feature>
<dbReference type="AlphaFoldDB" id="A0A0F9MAR8"/>
<proteinExistence type="predicted"/>
<evidence type="ECO:0000256" key="1">
    <source>
        <dbReference type="ARBA" id="ARBA00022801"/>
    </source>
</evidence>
<gene>
    <name evidence="3" type="ORF">LCGC14_1178030</name>
</gene>
<dbReference type="GO" id="GO:0006508">
    <property type="term" value="P:proteolysis"/>
    <property type="evidence" value="ECO:0007669"/>
    <property type="project" value="InterPro"/>
</dbReference>
<reference evidence="3" key="1">
    <citation type="journal article" date="2015" name="Nature">
        <title>Complex archaea that bridge the gap between prokaryotes and eukaryotes.</title>
        <authorList>
            <person name="Spang A."/>
            <person name="Saw J.H."/>
            <person name="Jorgensen S.L."/>
            <person name="Zaremba-Niedzwiedzka K."/>
            <person name="Martijn J."/>
            <person name="Lind A.E."/>
            <person name="van Eijk R."/>
            <person name="Schleper C."/>
            <person name="Guy L."/>
            <person name="Ettema T.J."/>
        </authorList>
    </citation>
    <scope>NUCLEOTIDE SEQUENCE</scope>
</reference>
<accession>A0A0F9MAR8</accession>
<dbReference type="SUPFAM" id="SSF82171">
    <property type="entry name" value="DPP6 N-terminal domain-like"/>
    <property type="match status" value="1"/>
</dbReference>
<dbReference type="Pfam" id="PF26549">
    <property type="entry name" value="Tricorn_N"/>
    <property type="match status" value="1"/>
</dbReference>
<dbReference type="PANTHER" id="PTHR42776">
    <property type="entry name" value="SERINE PEPTIDASE S9 FAMILY MEMBER"/>
    <property type="match status" value="1"/>
</dbReference>
<dbReference type="InterPro" id="IPR029058">
    <property type="entry name" value="AB_hydrolase_fold"/>
</dbReference>
<evidence type="ECO:0000259" key="2">
    <source>
        <dbReference type="Pfam" id="PF00326"/>
    </source>
</evidence>
<dbReference type="PANTHER" id="PTHR42776:SF27">
    <property type="entry name" value="DIPEPTIDYL PEPTIDASE FAMILY MEMBER 6"/>
    <property type="match status" value="1"/>
</dbReference>
<dbReference type="InterPro" id="IPR001375">
    <property type="entry name" value="Peptidase_S9_cat"/>
</dbReference>